<dbReference type="SMART" id="SM00191">
    <property type="entry name" value="Int_alpha"/>
    <property type="match status" value="3"/>
</dbReference>
<dbReference type="Proteomes" id="UP000830454">
    <property type="component" value="Chromosome"/>
</dbReference>
<proteinExistence type="predicted"/>
<dbReference type="InterPro" id="IPR013517">
    <property type="entry name" value="FG-GAP"/>
</dbReference>
<dbReference type="EMBL" id="CP090145">
    <property type="protein sequence ID" value="UOX32676.1"/>
    <property type="molecule type" value="Genomic_DNA"/>
</dbReference>
<dbReference type="PANTHER" id="PTHR44103:SF1">
    <property type="entry name" value="PROPROTEIN CONVERTASE P"/>
    <property type="match status" value="1"/>
</dbReference>
<evidence type="ECO:0000259" key="5">
    <source>
        <dbReference type="Pfam" id="PF13205"/>
    </source>
</evidence>
<evidence type="ECO:0000256" key="3">
    <source>
        <dbReference type="ARBA" id="ARBA00023180"/>
    </source>
</evidence>
<dbReference type="InterPro" id="IPR013519">
    <property type="entry name" value="Int_alpha_beta-p"/>
</dbReference>
<reference evidence="7" key="1">
    <citation type="submission" date="2021-12" db="EMBL/GenBank/DDBJ databases">
        <authorList>
            <person name="Cha I.-T."/>
            <person name="Lee K.-E."/>
            <person name="Park S.-J."/>
        </authorList>
    </citation>
    <scope>NUCLEOTIDE SEQUENCE</scope>
    <source>
        <strain evidence="7">YSM-43</strain>
    </source>
</reference>
<dbReference type="Pfam" id="PF13205">
    <property type="entry name" value="Big_5"/>
    <property type="match status" value="1"/>
</dbReference>
<evidence type="ECO:0000259" key="6">
    <source>
        <dbReference type="Pfam" id="PF18962"/>
    </source>
</evidence>
<evidence type="ECO:0000313" key="7">
    <source>
        <dbReference type="EMBL" id="UOX32676.1"/>
    </source>
</evidence>
<evidence type="ECO:0000256" key="2">
    <source>
        <dbReference type="ARBA" id="ARBA00022737"/>
    </source>
</evidence>
<dbReference type="Pfam" id="PF13517">
    <property type="entry name" value="FG-GAP_3"/>
    <property type="match status" value="3"/>
</dbReference>
<dbReference type="InterPro" id="IPR026444">
    <property type="entry name" value="Secre_tail"/>
</dbReference>
<name>A0ABY4HJ39_9FLAO</name>
<dbReference type="InterPro" id="IPR032812">
    <property type="entry name" value="SbsA_Ig"/>
</dbReference>
<keyword evidence="3" id="KW-0325">Glycoprotein</keyword>
<feature type="chain" id="PRO_5045425263" evidence="4">
    <location>
        <begin position="24"/>
        <end position="561"/>
    </location>
</feature>
<evidence type="ECO:0000313" key="8">
    <source>
        <dbReference type="Proteomes" id="UP000830454"/>
    </source>
</evidence>
<dbReference type="Pfam" id="PF18962">
    <property type="entry name" value="Por_Secre_tail"/>
    <property type="match status" value="1"/>
</dbReference>
<reference evidence="7" key="2">
    <citation type="submission" date="2022-04" db="EMBL/GenBank/DDBJ databases">
        <title>Complete Genome Sequence of Flavobacterium sediminilitoris YSM-43, Isolated from a Tidal Sediment.</title>
        <authorList>
            <person name="Lee P.A."/>
        </authorList>
    </citation>
    <scope>NUCLEOTIDE SEQUENCE</scope>
    <source>
        <strain evidence="7">YSM-43</strain>
    </source>
</reference>
<gene>
    <name evidence="7" type="ORF">LXD69_11540</name>
</gene>
<accession>A0ABY4HJ39</accession>
<dbReference type="RefSeq" id="WP_246915534.1">
    <property type="nucleotide sequence ID" value="NZ_CP090145.1"/>
</dbReference>
<evidence type="ECO:0000256" key="1">
    <source>
        <dbReference type="ARBA" id="ARBA00022729"/>
    </source>
</evidence>
<feature type="signal peptide" evidence="4">
    <location>
        <begin position="1"/>
        <end position="23"/>
    </location>
</feature>
<protein>
    <submittedName>
        <fullName evidence="7">FG-GAP-like repeat-containing protein</fullName>
    </submittedName>
</protein>
<dbReference type="Gene3D" id="2.130.10.130">
    <property type="entry name" value="Integrin alpha, N-terminal"/>
    <property type="match status" value="2"/>
</dbReference>
<dbReference type="SUPFAM" id="SSF69318">
    <property type="entry name" value="Integrin alpha N-terminal domain"/>
    <property type="match status" value="1"/>
</dbReference>
<keyword evidence="8" id="KW-1185">Reference proteome</keyword>
<evidence type="ECO:0000256" key="4">
    <source>
        <dbReference type="SAM" id="SignalP"/>
    </source>
</evidence>
<dbReference type="PANTHER" id="PTHR44103">
    <property type="entry name" value="PROPROTEIN CONVERTASE P"/>
    <property type="match status" value="1"/>
</dbReference>
<sequence length="561" mass="60543">MKKKYSLSISLVLMLLLSNTIYSQNIVATSPTMNAINVPVNANLTITFDAVITPVIFVSATVTIMGSQTGRILGTFSGINTNVITFNPNVDFKPGEIISISLKTSTNRVVASFTTEVSPNSAGAFDYGQNVITTNANRAFSVFSADLDGDGDLDVLSASIDDNKIAWYENDGNGNFGAQQIITTSVDEAWGIYAADLDNDGDMDVISASSRDDRIAWYANDGLGNFGSQQNITTRANLVRRIDVSDIDGDGDLDVISTSSNTGHIYWYRNNNNGNSWTEEIVTSSEATGSAIYTTDLDNDGDIDVLAASNGYVIWYENNGLANFSSLQNISTSGYSVAGIYAKDLDGDGYQDVLVAITSVGTVWYKNNGNGTFGSQQIIAPHAIALFSYGVYATDLDGDGDMDVISASSSDDKVAWYANDGTGNFGTQQIITTSADAVRNIYAVDLDGDGDMDILSASGSDNKIAWYKNENNPLSLNNNELKDNVLLYPNPVKSQINIKVANGVIIQKIEIYDLTGRLVKKQNIENSLEIIQIDILNLKQANYNIKITTDKGILTKKLIKI</sequence>
<organism evidence="7 8">
    <name type="scientific">Flavobacterium sediminilitoris</name>
    <dbReference type="NCBI Taxonomy" id="2024526"/>
    <lineage>
        <taxon>Bacteria</taxon>
        <taxon>Pseudomonadati</taxon>
        <taxon>Bacteroidota</taxon>
        <taxon>Flavobacteriia</taxon>
        <taxon>Flavobacteriales</taxon>
        <taxon>Flavobacteriaceae</taxon>
        <taxon>Flavobacterium</taxon>
    </lineage>
</organism>
<feature type="domain" description="SbsA Ig-like" evidence="5">
    <location>
        <begin position="25"/>
        <end position="105"/>
    </location>
</feature>
<dbReference type="NCBIfam" id="TIGR04183">
    <property type="entry name" value="Por_Secre_tail"/>
    <property type="match status" value="1"/>
</dbReference>
<keyword evidence="1 4" id="KW-0732">Signal</keyword>
<dbReference type="InterPro" id="IPR028994">
    <property type="entry name" value="Integrin_alpha_N"/>
</dbReference>
<feature type="domain" description="Secretion system C-terminal sorting" evidence="6">
    <location>
        <begin position="487"/>
        <end position="559"/>
    </location>
</feature>
<keyword evidence="2" id="KW-0677">Repeat</keyword>